<reference evidence="1 2" key="1">
    <citation type="submission" date="2023-11" db="EMBL/GenBank/DDBJ databases">
        <title>Halocaridina rubra genome assembly.</title>
        <authorList>
            <person name="Smith C."/>
        </authorList>
    </citation>
    <scope>NUCLEOTIDE SEQUENCE [LARGE SCALE GENOMIC DNA]</scope>
    <source>
        <strain evidence="1">EP-1</strain>
        <tissue evidence="1">Whole</tissue>
    </source>
</reference>
<dbReference type="AlphaFoldDB" id="A0AAN9A3S6"/>
<gene>
    <name evidence="1" type="ORF">SK128_023360</name>
</gene>
<keyword evidence="2" id="KW-1185">Reference proteome</keyword>
<evidence type="ECO:0000313" key="1">
    <source>
        <dbReference type="EMBL" id="KAK7073973.1"/>
    </source>
</evidence>
<proteinExistence type="predicted"/>
<accession>A0AAN9A3S6</accession>
<comment type="caution">
    <text evidence="1">The sequence shown here is derived from an EMBL/GenBank/DDBJ whole genome shotgun (WGS) entry which is preliminary data.</text>
</comment>
<evidence type="ECO:0000313" key="2">
    <source>
        <dbReference type="Proteomes" id="UP001381693"/>
    </source>
</evidence>
<dbReference type="Proteomes" id="UP001381693">
    <property type="component" value="Unassembled WGS sequence"/>
</dbReference>
<feature type="non-terminal residue" evidence="1">
    <location>
        <position position="58"/>
    </location>
</feature>
<sequence>MKVRESNTDALTMDCSSCINVWMQLSVQNVKTVKEERSCSNQCSELQLRLSSHATVRL</sequence>
<name>A0AAN9A3S6_HALRR</name>
<dbReference type="EMBL" id="JAXCGZ010011901">
    <property type="protein sequence ID" value="KAK7073973.1"/>
    <property type="molecule type" value="Genomic_DNA"/>
</dbReference>
<protein>
    <submittedName>
        <fullName evidence="1">Uncharacterized protein</fullName>
    </submittedName>
</protein>
<organism evidence="1 2">
    <name type="scientific">Halocaridina rubra</name>
    <name type="common">Hawaiian red shrimp</name>
    <dbReference type="NCBI Taxonomy" id="373956"/>
    <lineage>
        <taxon>Eukaryota</taxon>
        <taxon>Metazoa</taxon>
        <taxon>Ecdysozoa</taxon>
        <taxon>Arthropoda</taxon>
        <taxon>Crustacea</taxon>
        <taxon>Multicrustacea</taxon>
        <taxon>Malacostraca</taxon>
        <taxon>Eumalacostraca</taxon>
        <taxon>Eucarida</taxon>
        <taxon>Decapoda</taxon>
        <taxon>Pleocyemata</taxon>
        <taxon>Caridea</taxon>
        <taxon>Atyoidea</taxon>
        <taxon>Atyidae</taxon>
        <taxon>Halocaridina</taxon>
    </lineage>
</organism>